<evidence type="ECO:0000259" key="4">
    <source>
        <dbReference type="Pfam" id="PF00703"/>
    </source>
</evidence>
<evidence type="ECO:0000259" key="5">
    <source>
        <dbReference type="Pfam" id="PF02836"/>
    </source>
</evidence>
<dbReference type="SUPFAM" id="SSF49303">
    <property type="entry name" value="beta-Galactosidase/glucuronidase domain"/>
    <property type="match status" value="1"/>
</dbReference>
<dbReference type="EMBL" id="JBHTKA010000007">
    <property type="protein sequence ID" value="MFD1000773.1"/>
    <property type="molecule type" value="Genomic_DNA"/>
</dbReference>
<dbReference type="PANTHER" id="PTHR42732:SF1">
    <property type="entry name" value="BETA-MANNOSIDASE"/>
    <property type="match status" value="1"/>
</dbReference>
<dbReference type="Pfam" id="PF18565">
    <property type="entry name" value="Glyco_hydro2_C5"/>
    <property type="match status" value="1"/>
</dbReference>
<dbReference type="Gene3D" id="2.60.40.10">
    <property type="entry name" value="Immunoglobulins"/>
    <property type="match status" value="3"/>
</dbReference>
<keyword evidence="2" id="KW-0378">Hydrolase</keyword>
<feature type="domain" description="Glycosyl hydrolases family 2 sugar binding" evidence="6">
    <location>
        <begin position="84"/>
        <end position="177"/>
    </location>
</feature>
<dbReference type="SUPFAM" id="SSF49785">
    <property type="entry name" value="Galactose-binding domain-like"/>
    <property type="match status" value="1"/>
</dbReference>
<organism evidence="9 10">
    <name type="scientific">Ohtaekwangia kribbensis</name>
    <dbReference type="NCBI Taxonomy" id="688913"/>
    <lineage>
        <taxon>Bacteria</taxon>
        <taxon>Pseudomonadati</taxon>
        <taxon>Bacteroidota</taxon>
        <taxon>Cytophagia</taxon>
        <taxon>Cytophagales</taxon>
        <taxon>Fulvivirgaceae</taxon>
        <taxon>Ohtaekwangia</taxon>
    </lineage>
</organism>
<dbReference type="Pfam" id="PF02836">
    <property type="entry name" value="Glyco_hydro_2_C"/>
    <property type="match status" value="1"/>
</dbReference>
<dbReference type="PRINTS" id="PR00132">
    <property type="entry name" value="GLHYDRLASE2"/>
</dbReference>
<protein>
    <submittedName>
        <fullName evidence="9">Sugar-binding domain-containing protein</fullName>
    </submittedName>
</protein>
<evidence type="ECO:0000259" key="8">
    <source>
        <dbReference type="Pfam" id="PF18565"/>
    </source>
</evidence>
<keyword evidence="10" id="KW-1185">Reference proteome</keyword>
<proteinExistence type="inferred from homology"/>
<dbReference type="RefSeq" id="WP_377580228.1">
    <property type="nucleotide sequence ID" value="NZ_JBHTKA010000007.1"/>
</dbReference>
<dbReference type="Gene3D" id="2.60.120.260">
    <property type="entry name" value="Galactose-binding domain-like"/>
    <property type="match status" value="1"/>
</dbReference>
<comment type="similarity">
    <text evidence="1">Belongs to the glycosyl hydrolase 2 family.</text>
</comment>
<gene>
    <name evidence="9" type="ORF">ACFQ21_15715</name>
</gene>
<reference evidence="10" key="1">
    <citation type="journal article" date="2019" name="Int. J. Syst. Evol. Microbiol.">
        <title>The Global Catalogue of Microorganisms (GCM) 10K type strain sequencing project: providing services to taxonomists for standard genome sequencing and annotation.</title>
        <authorList>
            <consortium name="The Broad Institute Genomics Platform"/>
            <consortium name="The Broad Institute Genome Sequencing Center for Infectious Disease"/>
            <person name="Wu L."/>
            <person name="Ma J."/>
        </authorList>
    </citation>
    <scope>NUCLEOTIDE SEQUENCE [LARGE SCALE GENOMIC DNA]</scope>
    <source>
        <strain evidence="10">CCUG 58938</strain>
    </source>
</reference>
<evidence type="ECO:0000256" key="1">
    <source>
        <dbReference type="ARBA" id="ARBA00007401"/>
    </source>
</evidence>
<dbReference type="InterPro" id="IPR017853">
    <property type="entry name" value="GH"/>
</dbReference>
<feature type="domain" description="Glycoside hydrolase family 2 catalytic" evidence="5">
    <location>
        <begin position="300"/>
        <end position="493"/>
    </location>
</feature>
<comment type="caution">
    <text evidence="9">The sequence shown here is derived from an EMBL/GenBank/DDBJ whole genome shotgun (WGS) entry which is preliminary data.</text>
</comment>
<dbReference type="InterPro" id="IPR032311">
    <property type="entry name" value="DUF4982"/>
</dbReference>
<dbReference type="InterPro" id="IPR013783">
    <property type="entry name" value="Ig-like_fold"/>
</dbReference>
<dbReference type="InterPro" id="IPR023232">
    <property type="entry name" value="Glyco_hydro_2_AS"/>
</dbReference>
<feature type="domain" description="Glycoside hydrolase family 2" evidence="8">
    <location>
        <begin position="703"/>
        <end position="801"/>
    </location>
</feature>
<dbReference type="PROSITE" id="PS00608">
    <property type="entry name" value="GLYCOSYL_HYDROL_F2_2"/>
    <property type="match status" value="1"/>
</dbReference>
<evidence type="ECO:0000313" key="10">
    <source>
        <dbReference type="Proteomes" id="UP001597112"/>
    </source>
</evidence>
<dbReference type="InterPro" id="IPR036156">
    <property type="entry name" value="Beta-gal/glucu_dom_sf"/>
</dbReference>
<dbReference type="Gene3D" id="3.20.20.80">
    <property type="entry name" value="Glycosidases"/>
    <property type="match status" value="1"/>
</dbReference>
<dbReference type="InterPro" id="IPR006103">
    <property type="entry name" value="Glyco_hydro_2_cat"/>
</dbReference>
<dbReference type="Pfam" id="PF00703">
    <property type="entry name" value="Glyco_hydro_2"/>
    <property type="match status" value="1"/>
</dbReference>
<dbReference type="Pfam" id="PF02837">
    <property type="entry name" value="Glyco_hydro_2_N"/>
    <property type="match status" value="1"/>
</dbReference>
<feature type="domain" description="Glycoside hydrolase family 2 immunoglobulin-like beta-sandwich" evidence="4">
    <location>
        <begin position="191"/>
        <end position="293"/>
    </location>
</feature>
<dbReference type="PANTHER" id="PTHR42732">
    <property type="entry name" value="BETA-GALACTOSIDASE"/>
    <property type="match status" value="1"/>
</dbReference>
<dbReference type="SUPFAM" id="SSF51445">
    <property type="entry name" value="(Trans)glycosidases"/>
    <property type="match status" value="1"/>
</dbReference>
<keyword evidence="3" id="KW-0326">Glycosidase</keyword>
<dbReference type="InterPro" id="IPR006101">
    <property type="entry name" value="Glyco_hydro_2"/>
</dbReference>
<feature type="domain" description="DUF4982" evidence="7">
    <location>
        <begin position="629"/>
        <end position="688"/>
    </location>
</feature>
<accession>A0ABW3K4A0</accession>
<dbReference type="Proteomes" id="UP001597112">
    <property type="component" value="Unassembled WGS sequence"/>
</dbReference>
<dbReference type="InterPro" id="IPR008979">
    <property type="entry name" value="Galactose-bd-like_sf"/>
</dbReference>
<evidence type="ECO:0000256" key="2">
    <source>
        <dbReference type="ARBA" id="ARBA00022801"/>
    </source>
</evidence>
<dbReference type="InterPro" id="IPR040605">
    <property type="entry name" value="Glyco_hydro2_dom5"/>
</dbReference>
<dbReference type="InterPro" id="IPR051913">
    <property type="entry name" value="GH2_Domain-Containing"/>
</dbReference>
<evidence type="ECO:0000256" key="3">
    <source>
        <dbReference type="ARBA" id="ARBA00023295"/>
    </source>
</evidence>
<dbReference type="InterPro" id="IPR006104">
    <property type="entry name" value="Glyco_hydro_2_N"/>
</dbReference>
<name>A0ABW3K4A0_9BACT</name>
<dbReference type="InterPro" id="IPR006102">
    <property type="entry name" value="Ig-like_GH2"/>
</dbReference>
<sequence>MRLKFLNYILAVMAAGIFYVQVYAQDSRSVLFNANWKFNKGDVTRGEKITLDDKAWRTLDLPHDWSIEGPFSDEWASGTGYLPAGIGWYRKTFSLTPEQLNKTIYLYFDGVYKNSEVWINEQYVGKRPNGYASFYYDITRHLNPKGTNVVAVKVDHTDFADSRWYSGSGINRNVYIVATEPVHTAIWGVAFTTPSVSAARADARVSVNVQNNSKSTADTRVVTELLDASGKVTATTETNVQVAAGKAADAVVNFTVAKPLLWSVEDPALYQLRITLYSKGKKMDVVTEQVGFRTFRFDADKGFFLNDKNIKLKGLCIHDDGGALGSAVPRDVWERRLKTFKEMGCNSIRMSHNPHQDYLYDLCDKLGLLVQDEAFDEWEVGKNKWIKGWNVGTPGKDGYNKDFKEWADRDVRDMILRNRNRTCIIMWSIGNEIDYPNDPYTHEVLNTGRNPQIYGKGYQAGNPLAGRLGEIATNLVQVVKQYDTTRPVTAALAGVVMSNMTTYPEALDIVGYNYQEYRYPDDHKQYPKRIIYGSENGKSYDAWAAVADNDYIAAQYLWTGIDFIGEARAWPVRASGAGLVDLAGFPKTEYYYRKSLWTSEPMVYLASVKISGERRRGGWAESHWNHTAGDSVNIVCYTNTTEAELFLNGTSLGRKKLSDASNKVIVWKTVYQPGELSVKGYNDGKVVANYSLKTAAKASQVSAVADHASITANTHSVAHVAIHVTDESGITIPAADNEVTISIDGPGKLIGLESGDLASHEDYKASKRKVYHGKLLAYIQGVKPGVVKITISSPGLKTSIVEITVK</sequence>
<evidence type="ECO:0000313" key="9">
    <source>
        <dbReference type="EMBL" id="MFD1000773.1"/>
    </source>
</evidence>
<evidence type="ECO:0000259" key="6">
    <source>
        <dbReference type="Pfam" id="PF02837"/>
    </source>
</evidence>
<evidence type="ECO:0000259" key="7">
    <source>
        <dbReference type="Pfam" id="PF16355"/>
    </source>
</evidence>
<dbReference type="Pfam" id="PF16355">
    <property type="entry name" value="DUF4982"/>
    <property type="match status" value="1"/>
</dbReference>